<gene>
    <name evidence="2" type="ORF">K7432_012618</name>
</gene>
<dbReference type="Proteomes" id="UP001479436">
    <property type="component" value="Unassembled WGS sequence"/>
</dbReference>
<evidence type="ECO:0000313" key="3">
    <source>
        <dbReference type="Proteomes" id="UP001479436"/>
    </source>
</evidence>
<evidence type="ECO:0000313" key="2">
    <source>
        <dbReference type="EMBL" id="KAK9696153.1"/>
    </source>
</evidence>
<keyword evidence="1" id="KW-0732">Signal</keyword>
<feature type="chain" id="PRO_5046618799" evidence="1">
    <location>
        <begin position="20"/>
        <end position="113"/>
    </location>
</feature>
<feature type="signal peptide" evidence="1">
    <location>
        <begin position="1"/>
        <end position="19"/>
    </location>
</feature>
<dbReference type="EMBL" id="JASJQH010007998">
    <property type="protein sequence ID" value="KAK9696153.1"/>
    <property type="molecule type" value="Genomic_DNA"/>
</dbReference>
<protein>
    <submittedName>
        <fullName evidence="2">Uncharacterized protein</fullName>
    </submittedName>
</protein>
<organism evidence="2 3">
    <name type="scientific">Basidiobolus ranarum</name>
    <dbReference type="NCBI Taxonomy" id="34480"/>
    <lineage>
        <taxon>Eukaryota</taxon>
        <taxon>Fungi</taxon>
        <taxon>Fungi incertae sedis</taxon>
        <taxon>Zoopagomycota</taxon>
        <taxon>Entomophthoromycotina</taxon>
        <taxon>Basidiobolomycetes</taxon>
        <taxon>Basidiobolales</taxon>
        <taxon>Basidiobolaceae</taxon>
        <taxon>Basidiobolus</taxon>
    </lineage>
</organism>
<evidence type="ECO:0000256" key="1">
    <source>
        <dbReference type="SAM" id="SignalP"/>
    </source>
</evidence>
<proteinExistence type="predicted"/>
<accession>A0ABR2VS04</accession>
<reference evidence="2 3" key="1">
    <citation type="submission" date="2023-04" db="EMBL/GenBank/DDBJ databases">
        <title>Genome of Basidiobolus ranarum AG-B5.</title>
        <authorList>
            <person name="Stajich J.E."/>
            <person name="Carter-House D."/>
            <person name="Gryganskyi A."/>
        </authorList>
    </citation>
    <scope>NUCLEOTIDE SEQUENCE [LARGE SCALE GENOMIC DNA]</scope>
    <source>
        <strain evidence="2 3">AG-B5</strain>
    </source>
</reference>
<comment type="caution">
    <text evidence="2">The sequence shown here is derived from an EMBL/GenBank/DDBJ whole genome shotgun (WGS) entry which is preliminary data.</text>
</comment>
<name>A0ABR2VS04_9FUNG</name>
<sequence>MRFVLALLVVLCAIFSTIAAPLPLNAVVNIDTGSTSPSSTPGSCDDVNAKIKVLGENIAAVVCLKGDQELPTGMVPNSSTECPDLEARITALGLNIRAIVCLHDGIKIAVNVQ</sequence>
<keyword evidence="3" id="KW-1185">Reference proteome</keyword>